<feature type="region of interest" description="Disordered" evidence="1">
    <location>
        <begin position="106"/>
        <end position="142"/>
    </location>
</feature>
<feature type="compositionally biased region" description="Basic residues" evidence="1">
    <location>
        <begin position="124"/>
        <end position="134"/>
    </location>
</feature>
<name>A0A9P4TWY9_9PEZI</name>
<gene>
    <name evidence="2" type="ORF">EJ08DRAFT_698813</name>
</gene>
<feature type="region of interest" description="Disordered" evidence="1">
    <location>
        <begin position="219"/>
        <end position="269"/>
    </location>
</feature>
<comment type="caution">
    <text evidence="2">The sequence shown here is derived from an EMBL/GenBank/DDBJ whole genome shotgun (WGS) entry which is preliminary data.</text>
</comment>
<evidence type="ECO:0000256" key="1">
    <source>
        <dbReference type="SAM" id="MobiDB-lite"/>
    </source>
</evidence>
<feature type="region of interest" description="Disordered" evidence="1">
    <location>
        <begin position="170"/>
        <end position="202"/>
    </location>
</feature>
<reference evidence="2" key="1">
    <citation type="journal article" date="2020" name="Stud. Mycol.">
        <title>101 Dothideomycetes genomes: a test case for predicting lifestyles and emergence of pathogens.</title>
        <authorList>
            <person name="Haridas S."/>
            <person name="Albert R."/>
            <person name="Binder M."/>
            <person name="Bloem J."/>
            <person name="Labutti K."/>
            <person name="Salamov A."/>
            <person name="Andreopoulos B."/>
            <person name="Baker S."/>
            <person name="Barry K."/>
            <person name="Bills G."/>
            <person name="Bluhm B."/>
            <person name="Cannon C."/>
            <person name="Castanera R."/>
            <person name="Culley D."/>
            <person name="Daum C."/>
            <person name="Ezra D."/>
            <person name="Gonzalez J."/>
            <person name="Henrissat B."/>
            <person name="Kuo A."/>
            <person name="Liang C."/>
            <person name="Lipzen A."/>
            <person name="Lutzoni F."/>
            <person name="Magnuson J."/>
            <person name="Mondo S."/>
            <person name="Nolan M."/>
            <person name="Ohm R."/>
            <person name="Pangilinan J."/>
            <person name="Park H.-J."/>
            <person name="Ramirez L."/>
            <person name="Alfaro M."/>
            <person name="Sun H."/>
            <person name="Tritt A."/>
            <person name="Yoshinaga Y."/>
            <person name="Zwiers L.-H."/>
            <person name="Turgeon B."/>
            <person name="Goodwin S."/>
            <person name="Spatafora J."/>
            <person name="Crous P."/>
            <person name="Grigoriev I."/>
        </authorList>
    </citation>
    <scope>NUCLEOTIDE SEQUENCE</scope>
    <source>
        <strain evidence="2">CBS 130266</strain>
    </source>
</reference>
<evidence type="ECO:0000313" key="2">
    <source>
        <dbReference type="EMBL" id="KAF2429020.1"/>
    </source>
</evidence>
<organism evidence="2 3">
    <name type="scientific">Tothia fuscella</name>
    <dbReference type="NCBI Taxonomy" id="1048955"/>
    <lineage>
        <taxon>Eukaryota</taxon>
        <taxon>Fungi</taxon>
        <taxon>Dikarya</taxon>
        <taxon>Ascomycota</taxon>
        <taxon>Pezizomycotina</taxon>
        <taxon>Dothideomycetes</taxon>
        <taxon>Pleosporomycetidae</taxon>
        <taxon>Venturiales</taxon>
        <taxon>Cylindrosympodiaceae</taxon>
        <taxon>Tothia</taxon>
    </lineage>
</organism>
<feature type="compositionally biased region" description="Low complexity" evidence="1">
    <location>
        <begin position="290"/>
        <end position="310"/>
    </location>
</feature>
<feature type="compositionally biased region" description="Polar residues" evidence="1">
    <location>
        <begin position="219"/>
        <end position="234"/>
    </location>
</feature>
<dbReference type="AlphaFoldDB" id="A0A9P4TWY9"/>
<dbReference type="EMBL" id="MU007051">
    <property type="protein sequence ID" value="KAF2429020.1"/>
    <property type="molecule type" value="Genomic_DNA"/>
</dbReference>
<dbReference type="Proteomes" id="UP000800235">
    <property type="component" value="Unassembled WGS sequence"/>
</dbReference>
<sequence>MKLNCEPIRPAYRLVAKSWQLNPPSKRPEPYEAIPAKTTNPSLHNAFSPLFPHPDPQEPTPHFPSRSHKPPESIPFLDIGPPSIDLGQPLPTPFTLSAQTHLLKPRASPELPTPPALYGEKKMSSRNRSRHKRGGNMNAPAGYDKDFVEAQAKRFEMRDRNFQQAKKAMGGMKIGSSPQQHKNNDTTGGGGADPWGASPITPEEGSALMAVVNPENAAFSTPTRAGTSMSSSLVDSPGFGSPQIPSGPRAGVSPRRDPSRRHIPARFSNLSRSFNRHKLRAINEADELATASHEATAAQAEAEDQATAGAHESGDYQNEAANDSDWPQQPTEGSQAGQIPMGNPFGLPQAPLVGPTSSQHFRPPPGLEPGPRGLFEPSPWDDSVYLYRRDRCIVKVYQPFTIFKSNIMVDRIREFTVPNGIDFPGEDFGIINCIVFVEAPHINRNANSRGVLLVYSLFKGTLKKHLLHQFPVERVMGMRNDQTTEEMAISLHKRGRIYQRYYPRSVGDIQRGGMVSAYDQVEEDLELDRVDEGRMAQITEPKEPEVVLNLVDLQY</sequence>
<feature type="compositionally biased region" description="Polar residues" evidence="1">
    <location>
        <begin position="315"/>
        <end position="337"/>
    </location>
</feature>
<feature type="region of interest" description="Disordered" evidence="1">
    <location>
        <begin position="290"/>
        <end position="375"/>
    </location>
</feature>
<feature type="region of interest" description="Disordered" evidence="1">
    <location>
        <begin position="21"/>
        <end position="74"/>
    </location>
</feature>
<keyword evidence="3" id="KW-1185">Reference proteome</keyword>
<feature type="compositionally biased region" description="Pro residues" evidence="1">
    <location>
        <begin position="51"/>
        <end position="62"/>
    </location>
</feature>
<accession>A0A9P4TWY9</accession>
<proteinExistence type="predicted"/>
<evidence type="ECO:0000313" key="3">
    <source>
        <dbReference type="Proteomes" id="UP000800235"/>
    </source>
</evidence>
<protein>
    <submittedName>
        <fullName evidence="2">Uncharacterized protein</fullName>
    </submittedName>
</protein>